<feature type="domain" description="Sensor histidine kinase NatK-like C-terminal" evidence="1">
    <location>
        <begin position="108"/>
        <end position="208"/>
    </location>
</feature>
<protein>
    <submittedName>
        <fullName evidence="2">GHKL domain-containing protein</fullName>
    </submittedName>
</protein>
<dbReference type="EMBL" id="JACOPS010000002">
    <property type="protein sequence ID" value="MBC5728207.1"/>
    <property type="molecule type" value="Genomic_DNA"/>
</dbReference>
<keyword evidence="3" id="KW-1185">Reference proteome</keyword>
<dbReference type="RefSeq" id="WP_186935360.1">
    <property type="nucleotide sequence ID" value="NZ_JACOPS010000002.1"/>
</dbReference>
<comment type="caution">
    <text evidence="2">The sequence shown here is derived from an EMBL/GenBank/DDBJ whole genome shotgun (WGS) entry which is preliminary data.</text>
</comment>
<evidence type="ECO:0000259" key="1">
    <source>
        <dbReference type="Pfam" id="PF14501"/>
    </source>
</evidence>
<gene>
    <name evidence="2" type="ORF">H8R91_06695</name>
</gene>
<evidence type="ECO:0000313" key="3">
    <source>
        <dbReference type="Proteomes" id="UP000636755"/>
    </source>
</evidence>
<dbReference type="SUPFAM" id="SSF55874">
    <property type="entry name" value="ATPase domain of HSP90 chaperone/DNA topoisomerase II/histidine kinase"/>
    <property type="match status" value="1"/>
</dbReference>
<name>A0ABR7HL55_9FIRM</name>
<reference evidence="2 3" key="1">
    <citation type="submission" date="2020-08" db="EMBL/GenBank/DDBJ databases">
        <title>Genome public.</title>
        <authorList>
            <person name="Liu C."/>
            <person name="Sun Q."/>
        </authorList>
    </citation>
    <scope>NUCLEOTIDE SEQUENCE [LARGE SCALE GENOMIC DNA]</scope>
    <source>
        <strain evidence="2 3">NSJ-71</strain>
    </source>
</reference>
<dbReference type="Pfam" id="PF14501">
    <property type="entry name" value="HATPase_c_5"/>
    <property type="match status" value="1"/>
</dbReference>
<sequence>MELEYERQKEKSTAEYYDLLNEQNENSKIVMHDIKRHLNAIKSISGDDAVTEYIDNFIEDFSVNKSVDYCNNPMVNSIVNRYKSFCDKFGVKMNIDIRNADFGFMSQPDITALLDNLLENAVEAAQNTENGFIDFSAFVRKNKYLSIQLTNSVKNIVAVKNNRIASSKKSGSIHGTGLKSIKRVVKKYDGEINMNFNEDDMTFTSNVVFEIPRLNYEY</sequence>
<organism evidence="2 3">
    <name type="scientific">Ruminococcus intestinalis</name>
    <dbReference type="NCBI Taxonomy" id="2763066"/>
    <lineage>
        <taxon>Bacteria</taxon>
        <taxon>Bacillati</taxon>
        <taxon>Bacillota</taxon>
        <taxon>Clostridia</taxon>
        <taxon>Eubacteriales</taxon>
        <taxon>Oscillospiraceae</taxon>
        <taxon>Ruminococcus</taxon>
    </lineage>
</organism>
<proteinExistence type="predicted"/>
<evidence type="ECO:0000313" key="2">
    <source>
        <dbReference type="EMBL" id="MBC5728207.1"/>
    </source>
</evidence>
<dbReference type="InterPro" id="IPR036890">
    <property type="entry name" value="HATPase_C_sf"/>
</dbReference>
<dbReference type="InterPro" id="IPR032834">
    <property type="entry name" value="NatK-like_C"/>
</dbReference>
<dbReference type="Proteomes" id="UP000636755">
    <property type="component" value="Unassembled WGS sequence"/>
</dbReference>
<accession>A0ABR7HL55</accession>
<dbReference type="Gene3D" id="3.30.565.10">
    <property type="entry name" value="Histidine kinase-like ATPase, C-terminal domain"/>
    <property type="match status" value="1"/>
</dbReference>